<keyword evidence="3" id="KW-1185">Reference proteome</keyword>
<feature type="compositionally biased region" description="Low complexity" evidence="1">
    <location>
        <begin position="363"/>
        <end position="377"/>
    </location>
</feature>
<proteinExistence type="predicted"/>
<dbReference type="Proteomes" id="UP001150062">
    <property type="component" value="Unassembled WGS sequence"/>
</dbReference>
<organism evidence="2 3">
    <name type="scientific">Anaeramoeba flamelloides</name>
    <dbReference type="NCBI Taxonomy" id="1746091"/>
    <lineage>
        <taxon>Eukaryota</taxon>
        <taxon>Metamonada</taxon>
        <taxon>Anaeramoebidae</taxon>
        <taxon>Anaeramoeba</taxon>
    </lineage>
</organism>
<feature type="region of interest" description="Disordered" evidence="1">
    <location>
        <begin position="136"/>
        <end position="155"/>
    </location>
</feature>
<feature type="compositionally biased region" description="Basic and acidic residues" evidence="1">
    <location>
        <begin position="378"/>
        <end position="410"/>
    </location>
</feature>
<feature type="region of interest" description="Disordered" evidence="1">
    <location>
        <begin position="345"/>
        <end position="410"/>
    </location>
</feature>
<evidence type="ECO:0000313" key="3">
    <source>
        <dbReference type="Proteomes" id="UP001150062"/>
    </source>
</evidence>
<comment type="caution">
    <text evidence="2">The sequence shown here is derived from an EMBL/GenBank/DDBJ whole genome shotgun (WGS) entry which is preliminary data.</text>
</comment>
<name>A0ABQ8YWX4_9EUKA</name>
<gene>
    <name evidence="2" type="ORF">M0813_01708</name>
</gene>
<reference evidence="2" key="1">
    <citation type="submission" date="2022-08" db="EMBL/GenBank/DDBJ databases">
        <title>Novel sulfate-reducing endosymbionts in the free-living metamonad Anaeramoeba.</title>
        <authorList>
            <person name="Jerlstrom-Hultqvist J."/>
            <person name="Cepicka I."/>
            <person name="Gallot-Lavallee L."/>
            <person name="Salas-Leiva D."/>
            <person name="Curtis B.A."/>
            <person name="Zahonova K."/>
            <person name="Pipaliya S."/>
            <person name="Dacks J."/>
            <person name="Roger A.J."/>
        </authorList>
    </citation>
    <scope>NUCLEOTIDE SEQUENCE</scope>
    <source>
        <strain evidence="2">Schooner1</strain>
    </source>
</reference>
<evidence type="ECO:0000256" key="1">
    <source>
        <dbReference type="SAM" id="MobiDB-lite"/>
    </source>
</evidence>
<sequence>MGNKQLLLKTTKFKTYLKTIKKSTKPIILFKSTGEVIYTNPVTFEFFQIPKKIKDRSTLTLKSLSPETQPHVKMKTVTFFKINFTKVLTGKIGQVTIHWNYKPLKGLPRWAEATLSRFYFGKELVIQVYLEPKDSVSLNQNNNNNNNKKNDKKDYLKVGDQAQDKNMAWKSEIDSSSDIGPVYIEDEKTKQIKQKFKLINKLFVQKSESSMSNDKEKENNVNKTKGSSIKISTHLKNEINKSDLNHPKSKLIKHKISHIIQLHNDIIIYKEQRRQILQERIDDENLIVQLKMNELKNQLSRRREGQDSETNKIQKIRVVNQSITEQFHKINQLIDSYLKTNVKKHKKEKENGETDDEDEKENTNTTGSESGSESESESQSKSESDTEEKENIKESEDKKKSENENDLQLKEILLDIKEKINTKIK</sequence>
<accession>A0ABQ8YWX4</accession>
<protein>
    <submittedName>
        <fullName evidence="2">Uncharacterized protein</fullName>
    </submittedName>
</protein>
<dbReference type="EMBL" id="JAOAOG010000102">
    <property type="protein sequence ID" value="KAJ6249109.1"/>
    <property type="molecule type" value="Genomic_DNA"/>
</dbReference>
<evidence type="ECO:0000313" key="2">
    <source>
        <dbReference type="EMBL" id="KAJ6249109.1"/>
    </source>
</evidence>